<dbReference type="InterPro" id="IPR014284">
    <property type="entry name" value="RNA_pol_sigma-70_dom"/>
</dbReference>
<dbReference type="Pfam" id="PF08281">
    <property type="entry name" value="Sigma70_r4_2"/>
    <property type="match status" value="1"/>
</dbReference>
<dbReference type="GO" id="GO:0016987">
    <property type="term" value="F:sigma factor activity"/>
    <property type="evidence" value="ECO:0007669"/>
    <property type="project" value="UniProtKB-KW"/>
</dbReference>
<reference evidence="8" key="1">
    <citation type="submission" date="2016-04" db="EMBL/GenBank/DDBJ databases">
        <authorList>
            <person name="Chen L."/>
            <person name="Zhuang W."/>
            <person name="Wang G."/>
        </authorList>
    </citation>
    <scope>NUCLEOTIDE SEQUENCE [LARGE SCALE GENOMIC DNA]</scope>
    <source>
        <strain evidence="8">17621</strain>
    </source>
</reference>
<dbReference type="Proteomes" id="UP000192610">
    <property type="component" value="Unassembled WGS sequence"/>
</dbReference>
<dbReference type="Gene3D" id="1.10.1740.10">
    <property type="match status" value="1"/>
</dbReference>
<dbReference type="OrthoDB" id="659361at2"/>
<gene>
    <name evidence="7" type="ORF">A4H97_19380</name>
</gene>
<keyword evidence="8" id="KW-1185">Reference proteome</keyword>
<dbReference type="STRING" id="354355.SAMN05660816_02526"/>
<feature type="domain" description="RNA polymerase sigma-70 region 2" evidence="5">
    <location>
        <begin position="26"/>
        <end position="93"/>
    </location>
</feature>
<dbReference type="SUPFAM" id="SSF88946">
    <property type="entry name" value="Sigma2 domain of RNA polymerase sigma factors"/>
    <property type="match status" value="1"/>
</dbReference>
<dbReference type="InterPro" id="IPR013324">
    <property type="entry name" value="RNA_pol_sigma_r3/r4-like"/>
</dbReference>
<dbReference type="Pfam" id="PF04542">
    <property type="entry name" value="Sigma70_r2"/>
    <property type="match status" value="1"/>
</dbReference>
<dbReference type="InterPro" id="IPR013249">
    <property type="entry name" value="RNA_pol_sigma70_r4_t2"/>
</dbReference>
<evidence type="ECO:0008006" key="9">
    <source>
        <dbReference type="Google" id="ProtNLM"/>
    </source>
</evidence>
<dbReference type="NCBIfam" id="TIGR02985">
    <property type="entry name" value="Sig70_bacteroi1"/>
    <property type="match status" value="1"/>
</dbReference>
<evidence type="ECO:0000256" key="1">
    <source>
        <dbReference type="ARBA" id="ARBA00010641"/>
    </source>
</evidence>
<evidence type="ECO:0000256" key="3">
    <source>
        <dbReference type="ARBA" id="ARBA00023082"/>
    </source>
</evidence>
<dbReference type="InterPro" id="IPR036388">
    <property type="entry name" value="WH-like_DNA-bd_sf"/>
</dbReference>
<dbReference type="InterPro" id="IPR013325">
    <property type="entry name" value="RNA_pol_sigma_r2"/>
</dbReference>
<dbReference type="PANTHER" id="PTHR43133">
    <property type="entry name" value="RNA POLYMERASE ECF-TYPE SIGMA FACTO"/>
    <property type="match status" value="1"/>
</dbReference>
<name>A0A1V9DYE4_9BACT</name>
<feature type="domain" description="RNA polymerase sigma factor 70 region 4 type 2" evidence="6">
    <location>
        <begin position="125"/>
        <end position="176"/>
    </location>
</feature>
<dbReference type="GO" id="GO:0006352">
    <property type="term" value="P:DNA-templated transcription initiation"/>
    <property type="evidence" value="ECO:0007669"/>
    <property type="project" value="InterPro"/>
</dbReference>
<dbReference type="EMBL" id="LVXG01000082">
    <property type="protein sequence ID" value="OQP38872.1"/>
    <property type="molecule type" value="Genomic_DNA"/>
</dbReference>
<dbReference type="NCBIfam" id="TIGR02937">
    <property type="entry name" value="sigma70-ECF"/>
    <property type="match status" value="1"/>
</dbReference>
<evidence type="ECO:0000313" key="7">
    <source>
        <dbReference type="EMBL" id="OQP38872.1"/>
    </source>
</evidence>
<dbReference type="GO" id="GO:0003677">
    <property type="term" value="F:DNA binding"/>
    <property type="evidence" value="ECO:0007669"/>
    <property type="project" value="InterPro"/>
</dbReference>
<dbReference type="InterPro" id="IPR014327">
    <property type="entry name" value="RNA_pol_sigma70_bacteroid"/>
</dbReference>
<sequence>MIDIQEVKALQQQLSLTEDETAYVRLFRIYYTALFQFSLSFVKNKPAAEEIVSDVFMQLWQIRKKLDTISNLTVYLYTCIRNHSLNYLRKNKRESTSSLDDASLSIPSTTADPEQLYITTELAKKIDAIIEQLPEKCRIIFKLVREDGLKYREVAEVLDISVKTVETQMGIAMKKINLAIQPLTDPELLSATRLRCHQN</sequence>
<dbReference type="SUPFAM" id="SSF88659">
    <property type="entry name" value="Sigma3 and sigma4 domains of RNA polymerase sigma factors"/>
    <property type="match status" value="1"/>
</dbReference>
<evidence type="ECO:0000313" key="8">
    <source>
        <dbReference type="Proteomes" id="UP000192610"/>
    </source>
</evidence>
<dbReference type="PANTHER" id="PTHR43133:SF46">
    <property type="entry name" value="RNA POLYMERASE SIGMA-70 FACTOR ECF SUBFAMILY"/>
    <property type="match status" value="1"/>
</dbReference>
<proteinExistence type="inferred from homology"/>
<evidence type="ECO:0000259" key="6">
    <source>
        <dbReference type="Pfam" id="PF08281"/>
    </source>
</evidence>
<comment type="caution">
    <text evidence="7">The sequence shown here is derived from an EMBL/GenBank/DDBJ whole genome shotgun (WGS) entry which is preliminary data.</text>
</comment>
<dbReference type="InterPro" id="IPR039425">
    <property type="entry name" value="RNA_pol_sigma-70-like"/>
</dbReference>
<keyword evidence="2" id="KW-0805">Transcription regulation</keyword>
<organism evidence="7 8">
    <name type="scientific">Niastella yeongjuensis</name>
    <dbReference type="NCBI Taxonomy" id="354355"/>
    <lineage>
        <taxon>Bacteria</taxon>
        <taxon>Pseudomonadati</taxon>
        <taxon>Bacteroidota</taxon>
        <taxon>Chitinophagia</taxon>
        <taxon>Chitinophagales</taxon>
        <taxon>Chitinophagaceae</taxon>
        <taxon>Niastella</taxon>
    </lineage>
</organism>
<dbReference type="InterPro" id="IPR007627">
    <property type="entry name" value="RNA_pol_sigma70_r2"/>
</dbReference>
<dbReference type="RefSeq" id="WP_081204883.1">
    <property type="nucleotide sequence ID" value="NZ_FOCZ01000004.1"/>
</dbReference>
<comment type="similarity">
    <text evidence="1">Belongs to the sigma-70 factor family. ECF subfamily.</text>
</comment>
<accession>A0A1V9DYE4</accession>
<keyword evidence="3" id="KW-0731">Sigma factor</keyword>
<evidence type="ECO:0000259" key="5">
    <source>
        <dbReference type="Pfam" id="PF04542"/>
    </source>
</evidence>
<keyword evidence="4" id="KW-0804">Transcription</keyword>
<evidence type="ECO:0000256" key="2">
    <source>
        <dbReference type="ARBA" id="ARBA00023015"/>
    </source>
</evidence>
<protein>
    <recommendedName>
        <fullName evidence="9">RNA polymerase sigma-70 factor</fullName>
    </recommendedName>
</protein>
<evidence type="ECO:0000256" key="4">
    <source>
        <dbReference type="ARBA" id="ARBA00023163"/>
    </source>
</evidence>
<dbReference type="Gene3D" id="1.10.10.10">
    <property type="entry name" value="Winged helix-like DNA-binding domain superfamily/Winged helix DNA-binding domain"/>
    <property type="match status" value="1"/>
</dbReference>
<dbReference type="AlphaFoldDB" id="A0A1V9DYE4"/>